<keyword evidence="3" id="KW-1185">Reference proteome</keyword>
<dbReference type="EMBL" id="JADBEF010000001">
    <property type="protein sequence ID" value="MBE1559171.1"/>
    <property type="molecule type" value="Genomic_DNA"/>
</dbReference>
<evidence type="ECO:0000313" key="3">
    <source>
        <dbReference type="Proteomes" id="UP000661607"/>
    </source>
</evidence>
<feature type="signal peptide" evidence="1">
    <location>
        <begin position="1"/>
        <end position="24"/>
    </location>
</feature>
<dbReference type="PANTHER" id="PTHR41775:SF1">
    <property type="entry name" value="PEPTIDASE M6-LIKE DOMAIN-CONTAINING PROTEIN"/>
    <property type="match status" value="1"/>
</dbReference>
<reference evidence="2 3" key="1">
    <citation type="submission" date="2020-10" db="EMBL/GenBank/DDBJ databases">
        <title>Sequencing the genomes of 1000 actinobacteria strains.</title>
        <authorList>
            <person name="Klenk H.-P."/>
        </authorList>
    </citation>
    <scope>NUCLEOTIDE SEQUENCE [LARGE SCALE GENOMIC DNA]</scope>
    <source>
        <strain evidence="2 3">DSM 43748</strain>
    </source>
</reference>
<evidence type="ECO:0000256" key="1">
    <source>
        <dbReference type="SAM" id="SignalP"/>
    </source>
</evidence>
<dbReference type="SUPFAM" id="SSF55486">
    <property type="entry name" value="Metalloproteases ('zincins'), catalytic domain"/>
    <property type="match status" value="1"/>
</dbReference>
<keyword evidence="1" id="KW-0732">Signal</keyword>
<proteinExistence type="predicted"/>
<dbReference type="RefSeq" id="WP_192774485.1">
    <property type="nucleotide sequence ID" value="NZ_BAAASY010000001.1"/>
</dbReference>
<dbReference type="InterPro" id="IPR008757">
    <property type="entry name" value="Peptidase_M6-like_domain"/>
</dbReference>
<name>A0ABR9KAX8_9ACTN</name>
<sequence length="392" mass="42130">MLRRLVLATALAASVLAVPTAAHALEPHSAEPPAAEPPAAKARAAECALPGRTGWTDEGHDTDHRQFRAATGRIRAVMLFVDFPDAAAEGGTAPYADHFAPARQWLAAASYGRARLSITPVHKWFRMPQASTTYGFDRGISYEQHRLYVRQAVAAADAEVDFSPYDVVYIVPSRNAAAVRFSPTYLWDPAQSGVVADGAEVKWGVTFGQDMWRWGHKVLAHETGHIFGLPDLYSFTGPDHHRFVGGWDVMGLISGPSPQPFAWHAWKLGWISDGQVACAPASGGTYRLTPVERSGGRKLVVVRTGETSAYAIESRTGSACSGGMVIYRVDSAVATGEGPIRVMDAKPDAVPPAGCHALDDGAYGSGEVFTDESAKVRVKVEGDVVHVERLRT</sequence>
<organism evidence="2 3">
    <name type="scientific">Nonomuraea africana</name>
    <dbReference type="NCBI Taxonomy" id="46171"/>
    <lineage>
        <taxon>Bacteria</taxon>
        <taxon>Bacillati</taxon>
        <taxon>Actinomycetota</taxon>
        <taxon>Actinomycetes</taxon>
        <taxon>Streptosporangiales</taxon>
        <taxon>Streptosporangiaceae</taxon>
        <taxon>Nonomuraea</taxon>
    </lineage>
</organism>
<dbReference type="Proteomes" id="UP000661607">
    <property type="component" value="Unassembled WGS sequence"/>
</dbReference>
<feature type="chain" id="PRO_5045165290" evidence="1">
    <location>
        <begin position="25"/>
        <end position="392"/>
    </location>
</feature>
<accession>A0ABR9KAX8</accession>
<protein>
    <submittedName>
        <fullName evidence="2">M6 family metalloprotease-like protein</fullName>
    </submittedName>
</protein>
<gene>
    <name evidence="2" type="ORF">H4W81_001950</name>
</gene>
<dbReference type="NCBIfam" id="TIGR03296">
    <property type="entry name" value="M6dom_TIGR03296"/>
    <property type="match status" value="1"/>
</dbReference>
<comment type="caution">
    <text evidence="2">The sequence shown here is derived from an EMBL/GenBank/DDBJ whole genome shotgun (WGS) entry which is preliminary data.</text>
</comment>
<evidence type="ECO:0000313" key="2">
    <source>
        <dbReference type="EMBL" id="MBE1559171.1"/>
    </source>
</evidence>
<dbReference type="PANTHER" id="PTHR41775">
    <property type="entry name" value="SECRETED PROTEIN-RELATED"/>
    <property type="match status" value="1"/>
</dbReference>